<gene>
    <name evidence="2" type="ORF">CMV30_00835</name>
</gene>
<dbReference type="RefSeq" id="WP_096054265.1">
    <property type="nucleotide sequence ID" value="NZ_CP023344.1"/>
</dbReference>
<keyword evidence="3" id="KW-1185">Reference proteome</keyword>
<dbReference type="Proteomes" id="UP000217265">
    <property type="component" value="Chromosome"/>
</dbReference>
<dbReference type="CDD" id="cd02619">
    <property type="entry name" value="Peptidase_C1"/>
    <property type="match status" value="1"/>
</dbReference>
<feature type="domain" description="Peptidase C1A papain C-terminal" evidence="1">
    <location>
        <begin position="159"/>
        <end position="403"/>
    </location>
</feature>
<evidence type="ECO:0000313" key="2">
    <source>
        <dbReference type="EMBL" id="ATC62630.1"/>
    </source>
</evidence>
<reference evidence="2 3" key="1">
    <citation type="submission" date="2017-09" db="EMBL/GenBank/DDBJ databases">
        <title>Complete genome sequence of Verrucomicrobial strain HZ-65, isolated from freshwater.</title>
        <authorList>
            <person name="Choi A."/>
        </authorList>
    </citation>
    <scope>NUCLEOTIDE SEQUENCE [LARGE SCALE GENOMIC DNA]</scope>
    <source>
        <strain evidence="2 3">HZ-65</strain>
    </source>
</reference>
<dbReference type="Gene3D" id="3.90.70.10">
    <property type="entry name" value="Cysteine proteinases"/>
    <property type="match status" value="1"/>
</dbReference>
<accession>A0A290Q623</accession>
<proteinExistence type="predicted"/>
<dbReference type="GO" id="GO:0006508">
    <property type="term" value="P:proteolysis"/>
    <property type="evidence" value="ECO:0007669"/>
    <property type="project" value="InterPro"/>
</dbReference>
<dbReference type="GO" id="GO:0008234">
    <property type="term" value="F:cysteine-type peptidase activity"/>
    <property type="evidence" value="ECO:0007669"/>
    <property type="project" value="InterPro"/>
</dbReference>
<dbReference type="SMART" id="SM00645">
    <property type="entry name" value="Pept_C1"/>
    <property type="match status" value="1"/>
</dbReference>
<dbReference type="AlphaFoldDB" id="A0A290Q623"/>
<dbReference type="OrthoDB" id="189262at2"/>
<protein>
    <recommendedName>
        <fullName evidence="1">Peptidase C1A papain C-terminal domain-containing protein</fullName>
    </recommendedName>
</protein>
<dbReference type="InterPro" id="IPR038765">
    <property type="entry name" value="Papain-like_cys_pep_sf"/>
</dbReference>
<evidence type="ECO:0000313" key="3">
    <source>
        <dbReference type="Proteomes" id="UP000217265"/>
    </source>
</evidence>
<dbReference type="EMBL" id="CP023344">
    <property type="protein sequence ID" value="ATC62630.1"/>
    <property type="molecule type" value="Genomic_DNA"/>
</dbReference>
<dbReference type="Pfam" id="PF00112">
    <property type="entry name" value="Peptidase_C1"/>
    <property type="match status" value="1"/>
</dbReference>
<dbReference type="KEGG" id="vbh:CMV30_00835"/>
<dbReference type="SUPFAM" id="SSF54001">
    <property type="entry name" value="Cysteine proteinases"/>
    <property type="match status" value="1"/>
</dbReference>
<dbReference type="InterPro" id="IPR000668">
    <property type="entry name" value="Peptidase_C1A_C"/>
</dbReference>
<evidence type="ECO:0000259" key="1">
    <source>
        <dbReference type="SMART" id="SM00645"/>
    </source>
</evidence>
<name>A0A290Q623_9BACT</name>
<sequence>MSPARTHPLIPLAVIGTFALCAIAVSLRAQTPDTPAPAPLVAGATLDSITVGQITYTQVRIRTISAQTAMIQHAGGIASLRLRDLSPDLQQRFGYNPDAAAAEAEKQKAAAAAAAKLRQEQLAAQKKANAVQLVAQARESKKENTLDVLLRTFGSEPDIRAGIDLRPRYNELGLWIKNQGARSSCAIFAIVSALELQAAEITGHPQRYSEEYLQWATRKTLNRPAFTPQSVKATVAGGIISAEAPPPDEGFRLLDVVTALRAYGIPERERVPYRSSDLIDDPSEEIIQEARTKLQVACHILPGKTQPDILANIIHALNAGVPVPIGMSWPVENAGIYKTGYLDKQRTNQDGGHAVTIVGYKSTGGRLENTVFIFKNSYGTRWGIDGYGTATYAFLEENLSYGVLLDISEK</sequence>
<organism evidence="2 3">
    <name type="scientific">Nibricoccus aquaticus</name>
    <dbReference type="NCBI Taxonomy" id="2576891"/>
    <lineage>
        <taxon>Bacteria</taxon>
        <taxon>Pseudomonadati</taxon>
        <taxon>Verrucomicrobiota</taxon>
        <taxon>Opitutia</taxon>
        <taxon>Opitutales</taxon>
        <taxon>Opitutaceae</taxon>
        <taxon>Nibricoccus</taxon>
    </lineage>
</organism>